<dbReference type="RefSeq" id="WP_378536282.1">
    <property type="nucleotide sequence ID" value="NZ_JBHSBH010000013.1"/>
</dbReference>
<keyword evidence="5" id="KW-1185">Reference proteome</keyword>
<gene>
    <name evidence="4" type="ORF">ACFOVU_21160</name>
</gene>
<organism evidence="4 5">
    <name type="scientific">Nocardiopsis sediminis</name>
    <dbReference type="NCBI Taxonomy" id="1778267"/>
    <lineage>
        <taxon>Bacteria</taxon>
        <taxon>Bacillati</taxon>
        <taxon>Actinomycetota</taxon>
        <taxon>Actinomycetes</taxon>
        <taxon>Streptosporangiales</taxon>
        <taxon>Nocardiopsidaceae</taxon>
        <taxon>Nocardiopsis</taxon>
    </lineage>
</organism>
<keyword evidence="2" id="KW-0472">Membrane</keyword>
<feature type="domain" description="EamA" evidence="3">
    <location>
        <begin position="145"/>
        <end position="278"/>
    </location>
</feature>
<dbReference type="SUPFAM" id="SSF103481">
    <property type="entry name" value="Multidrug resistance efflux transporter EmrE"/>
    <property type="match status" value="2"/>
</dbReference>
<dbReference type="Proteomes" id="UP001595847">
    <property type="component" value="Unassembled WGS sequence"/>
</dbReference>
<reference evidence="5" key="1">
    <citation type="journal article" date="2019" name="Int. J. Syst. Evol. Microbiol.">
        <title>The Global Catalogue of Microorganisms (GCM) 10K type strain sequencing project: providing services to taxonomists for standard genome sequencing and annotation.</title>
        <authorList>
            <consortium name="The Broad Institute Genomics Platform"/>
            <consortium name="The Broad Institute Genome Sequencing Center for Infectious Disease"/>
            <person name="Wu L."/>
            <person name="Ma J."/>
        </authorList>
    </citation>
    <scope>NUCLEOTIDE SEQUENCE [LARGE SCALE GENOMIC DNA]</scope>
    <source>
        <strain evidence="5">TBRC 1826</strain>
    </source>
</reference>
<protein>
    <submittedName>
        <fullName evidence="4">EamA family transporter</fullName>
    </submittedName>
</protein>
<evidence type="ECO:0000259" key="3">
    <source>
        <dbReference type="Pfam" id="PF00892"/>
    </source>
</evidence>
<sequence>MNALVVAAVLASALLHAVWNAIAHAITDRLLGFALIGASGAACGVVLAVFSGPVAPAAWPALLISVVLHVAYMGFLMLSYRTGDFGQVYPLARGTSPWVVALGAALLLDEELSPLHLCGVLVVSAGLTALVFASGRPGRAQAPALAAAVVTGLLIASYTIVDGYGVRASGDPLAYIAWLMILEGPYFMIAAALLRRGRLAAQLRPVWWIGALGGVVSVTAYGLVLWAQTIGTLASIAALRETSVVFAAVIGALFFKERFGRVRIAAAAAVASGIVLLNL</sequence>
<name>A0ABV8FST2_9ACTN</name>
<dbReference type="Gene3D" id="1.10.3730.20">
    <property type="match status" value="2"/>
</dbReference>
<dbReference type="EMBL" id="JBHSBH010000013">
    <property type="protein sequence ID" value="MFC3998449.1"/>
    <property type="molecule type" value="Genomic_DNA"/>
</dbReference>
<evidence type="ECO:0000256" key="2">
    <source>
        <dbReference type="SAM" id="Phobius"/>
    </source>
</evidence>
<accession>A0ABV8FST2</accession>
<dbReference type="InterPro" id="IPR000620">
    <property type="entry name" value="EamA_dom"/>
</dbReference>
<dbReference type="Pfam" id="PF00892">
    <property type="entry name" value="EamA"/>
    <property type="match status" value="1"/>
</dbReference>
<keyword evidence="2" id="KW-1133">Transmembrane helix</keyword>
<comment type="caution">
    <text evidence="4">The sequence shown here is derived from an EMBL/GenBank/DDBJ whole genome shotgun (WGS) entry which is preliminary data.</text>
</comment>
<feature type="transmembrane region" description="Helical" evidence="2">
    <location>
        <begin position="144"/>
        <end position="161"/>
    </location>
</feature>
<evidence type="ECO:0000313" key="4">
    <source>
        <dbReference type="EMBL" id="MFC3998449.1"/>
    </source>
</evidence>
<feature type="transmembrane region" description="Helical" evidence="2">
    <location>
        <begin position="30"/>
        <end position="50"/>
    </location>
</feature>
<evidence type="ECO:0000256" key="1">
    <source>
        <dbReference type="ARBA" id="ARBA00007362"/>
    </source>
</evidence>
<evidence type="ECO:0000313" key="5">
    <source>
        <dbReference type="Proteomes" id="UP001595847"/>
    </source>
</evidence>
<dbReference type="InterPro" id="IPR037185">
    <property type="entry name" value="EmrE-like"/>
</dbReference>
<feature type="transmembrane region" description="Helical" evidence="2">
    <location>
        <begin position="114"/>
        <end position="132"/>
    </location>
</feature>
<comment type="similarity">
    <text evidence="1">Belongs to the EamA transporter family.</text>
</comment>
<proteinExistence type="inferred from homology"/>
<feature type="transmembrane region" description="Helical" evidence="2">
    <location>
        <begin position="233"/>
        <end position="255"/>
    </location>
</feature>
<feature type="transmembrane region" description="Helical" evidence="2">
    <location>
        <begin position="206"/>
        <end position="227"/>
    </location>
</feature>
<keyword evidence="2" id="KW-0812">Transmembrane</keyword>
<feature type="transmembrane region" description="Helical" evidence="2">
    <location>
        <begin position="57"/>
        <end position="80"/>
    </location>
</feature>
<feature type="transmembrane region" description="Helical" evidence="2">
    <location>
        <begin position="173"/>
        <end position="194"/>
    </location>
</feature>